<dbReference type="Proteomes" id="UP000284706">
    <property type="component" value="Unassembled WGS sequence"/>
</dbReference>
<gene>
    <name evidence="1" type="ORF">CVT26_011173</name>
</gene>
<evidence type="ECO:0000313" key="1">
    <source>
        <dbReference type="EMBL" id="PPQ66485.1"/>
    </source>
</evidence>
<sequence length="350" mass="39889">MAYMTDMPVELLFCIAAFAPRADVLTLMRTCRYFLRAYAVELYSTVDVKGMRGRLLALSILTSKILDYGNLINRFTFRGEESSDHLYLTYPLVVDALTCMNRLTKITIIMSTSHAHYFTSVMRKQGLFRTSETALASVHLALSEDPPFSRYNLPHLEEIVVDGDPDMLRLAMNRRITRLTCRSCLNSGTLADVLSWTNGGLLLSLSIKLFVSTSTELVMIMYGISESCPNIQHLEIATGMFNALDVSFALSSNPVIFPKARSIWLNQRYLLPPVHGSPVNETYNIQLHHLEKASESMPFLTNVKFGVVDWTLHYGISGTRWRSEYFRKEIWEGPQWLNFKGDFSCMFLKE</sequence>
<dbReference type="AlphaFoldDB" id="A0A409VJQ7"/>
<keyword evidence="2" id="KW-1185">Reference proteome</keyword>
<name>A0A409VJQ7_9AGAR</name>
<evidence type="ECO:0000313" key="2">
    <source>
        <dbReference type="Proteomes" id="UP000284706"/>
    </source>
</evidence>
<reference evidence="1 2" key="1">
    <citation type="journal article" date="2018" name="Evol. Lett.">
        <title>Horizontal gene cluster transfer increased hallucinogenic mushroom diversity.</title>
        <authorList>
            <person name="Reynolds H.T."/>
            <person name="Vijayakumar V."/>
            <person name="Gluck-Thaler E."/>
            <person name="Korotkin H.B."/>
            <person name="Matheny P.B."/>
            <person name="Slot J.C."/>
        </authorList>
    </citation>
    <scope>NUCLEOTIDE SEQUENCE [LARGE SCALE GENOMIC DNA]</scope>
    <source>
        <strain evidence="1 2">SRW20</strain>
    </source>
</reference>
<organism evidence="1 2">
    <name type="scientific">Gymnopilus dilepis</name>
    <dbReference type="NCBI Taxonomy" id="231916"/>
    <lineage>
        <taxon>Eukaryota</taxon>
        <taxon>Fungi</taxon>
        <taxon>Dikarya</taxon>
        <taxon>Basidiomycota</taxon>
        <taxon>Agaricomycotina</taxon>
        <taxon>Agaricomycetes</taxon>
        <taxon>Agaricomycetidae</taxon>
        <taxon>Agaricales</taxon>
        <taxon>Agaricineae</taxon>
        <taxon>Hymenogastraceae</taxon>
        <taxon>Gymnopilus</taxon>
    </lineage>
</organism>
<comment type="caution">
    <text evidence="1">The sequence shown here is derived from an EMBL/GenBank/DDBJ whole genome shotgun (WGS) entry which is preliminary data.</text>
</comment>
<dbReference type="InParanoid" id="A0A409VJQ7"/>
<accession>A0A409VJQ7</accession>
<dbReference type="EMBL" id="NHYE01005629">
    <property type="protein sequence ID" value="PPQ66485.1"/>
    <property type="molecule type" value="Genomic_DNA"/>
</dbReference>
<evidence type="ECO:0008006" key="3">
    <source>
        <dbReference type="Google" id="ProtNLM"/>
    </source>
</evidence>
<proteinExistence type="predicted"/>
<protein>
    <recommendedName>
        <fullName evidence="3">F-box domain-containing protein</fullName>
    </recommendedName>
</protein>